<evidence type="ECO:0000313" key="1">
    <source>
        <dbReference type="EMBL" id="NYS48107.1"/>
    </source>
</evidence>
<reference evidence="1 2" key="1">
    <citation type="submission" date="2020-07" db="EMBL/GenBank/DDBJ databases">
        <title>MOT database genomes.</title>
        <authorList>
            <person name="Joseph S."/>
            <person name="Aduse-Opoku J."/>
            <person name="Hashim A."/>
            <person name="Wade W."/>
            <person name="Curtis M."/>
        </authorList>
    </citation>
    <scope>NUCLEOTIDE SEQUENCE [LARGE SCALE GENOMIC DNA]</scope>
    <source>
        <strain evidence="1 2">CIP 106318</strain>
    </source>
</reference>
<name>A0ABX2T0D6_9BACL</name>
<proteinExistence type="predicted"/>
<organism evidence="1 2">
    <name type="scientific">Gemelliphila palaticanis</name>
    <dbReference type="NCBI Taxonomy" id="81950"/>
    <lineage>
        <taxon>Bacteria</taxon>
        <taxon>Bacillati</taxon>
        <taxon>Bacillota</taxon>
        <taxon>Bacilli</taxon>
        <taxon>Bacillales</taxon>
        <taxon>Gemellaceae</taxon>
        <taxon>Gemelliphila</taxon>
    </lineage>
</organism>
<sequence>MKYIKYNGILKFDVENIRDELVLENINYYLNEAEKGKELIFTNKKEAKILLRDLFLKINKEYTYYNKIKSNIFSDYKSSVPINYIEEISNIKLRKREINNLNNLLTNYSLFNYLMYAR</sequence>
<dbReference type="RefSeq" id="WP_179941889.1">
    <property type="nucleotide sequence ID" value="NZ_JACBYF010000029.1"/>
</dbReference>
<gene>
    <name evidence="1" type="ORF">HZY85_07975</name>
</gene>
<comment type="caution">
    <text evidence="1">The sequence shown here is derived from an EMBL/GenBank/DDBJ whole genome shotgun (WGS) entry which is preliminary data.</text>
</comment>
<evidence type="ECO:0000313" key="2">
    <source>
        <dbReference type="Proteomes" id="UP000531840"/>
    </source>
</evidence>
<accession>A0ABX2T0D6</accession>
<dbReference type="EMBL" id="JACBYF010000029">
    <property type="protein sequence ID" value="NYS48107.1"/>
    <property type="molecule type" value="Genomic_DNA"/>
</dbReference>
<protein>
    <submittedName>
        <fullName evidence="1">Uncharacterized protein</fullName>
    </submittedName>
</protein>
<dbReference type="Proteomes" id="UP000531840">
    <property type="component" value="Unassembled WGS sequence"/>
</dbReference>
<keyword evidence="2" id="KW-1185">Reference proteome</keyword>